<keyword evidence="3" id="KW-1185">Reference proteome</keyword>
<evidence type="ECO:0000313" key="2">
    <source>
        <dbReference type="EMBL" id="EAU90986.1"/>
    </source>
</evidence>
<dbReference type="EMBL" id="AACS02000003">
    <property type="protein sequence ID" value="EAU90986.1"/>
    <property type="molecule type" value="Genomic_DNA"/>
</dbReference>
<dbReference type="AlphaFoldDB" id="A8N7W6"/>
<evidence type="ECO:0000313" key="3">
    <source>
        <dbReference type="Proteomes" id="UP000001861"/>
    </source>
</evidence>
<evidence type="ECO:0008006" key="4">
    <source>
        <dbReference type="Google" id="ProtNLM"/>
    </source>
</evidence>
<dbReference type="OrthoDB" id="3365698at2759"/>
<sequence>MLEREPALSPLQGFPQELLGEVLTACLPPILDHHARRQFLILRSVCREWRQAAFGTHVLWAGIIFRMHEKAEWTKEGRIPWQAIRSWFDRAGATPLHFELVFDVGRDNPRGMPVPEGLEEDLPKLYGLLREEGREWRGVCVGYVPSFGAPLESFRGMLEGNLALSAGEGRGGGGGKSAWRDLRTLGVPVTSDLVRSPGFVSWIGNLGRYSPRLEDLELFVTGPSKRSKTIKARVEHPDVTRLTLTFQSISVLNVMDVAVCGLSNLKRLELLCRDRFSDTRKYPEQYELHPRFFMHERIEELVVVSSSDPYYPLEFLTLPSLRSLTCRWKEIPGKGGVISPDRSILAFLLRSGAELREVDLGEMGPLVDAGPEVWCALAECTRLRRVVLSSWTLERQLEARFREAFLKYWSRVGSAVCEGGSGRSGPGRVEGEEGLPFAAIREIVVYGHLDKVDLKAIARYFLRRQSLIEQSSTSKQVKERLDYERQSSSGDGGQEGLPRVQSRKEEIVIKFRGRDGYALEKTEEMRRDLESNLEYAKAFGVLDGLGVRVVFEEA</sequence>
<organism evidence="2 3">
    <name type="scientific">Coprinopsis cinerea (strain Okayama-7 / 130 / ATCC MYA-4618 / FGSC 9003)</name>
    <name type="common">Inky cap fungus</name>
    <name type="synonym">Hormographiella aspergillata</name>
    <dbReference type="NCBI Taxonomy" id="240176"/>
    <lineage>
        <taxon>Eukaryota</taxon>
        <taxon>Fungi</taxon>
        <taxon>Dikarya</taxon>
        <taxon>Basidiomycota</taxon>
        <taxon>Agaricomycotina</taxon>
        <taxon>Agaricomycetes</taxon>
        <taxon>Agaricomycetidae</taxon>
        <taxon>Agaricales</taxon>
        <taxon>Agaricineae</taxon>
        <taxon>Psathyrellaceae</taxon>
        <taxon>Coprinopsis</taxon>
    </lineage>
</organism>
<comment type="caution">
    <text evidence="2">The sequence shown here is derived from an EMBL/GenBank/DDBJ whole genome shotgun (WGS) entry which is preliminary data.</text>
</comment>
<dbReference type="GeneID" id="6007375"/>
<gene>
    <name evidence="2" type="ORF">CC1G_02373</name>
</gene>
<proteinExistence type="predicted"/>
<dbReference type="InParanoid" id="A8N7W6"/>
<reference evidence="2 3" key="1">
    <citation type="journal article" date="2010" name="Proc. Natl. Acad. Sci. U.S.A.">
        <title>Insights into evolution of multicellular fungi from the assembled chromosomes of the mushroom Coprinopsis cinerea (Coprinus cinereus).</title>
        <authorList>
            <person name="Stajich J.E."/>
            <person name="Wilke S.K."/>
            <person name="Ahren D."/>
            <person name="Au C.H."/>
            <person name="Birren B.W."/>
            <person name="Borodovsky M."/>
            <person name="Burns C."/>
            <person name="Canback B."/>
            <person name="Casselton L.A."/>
            <person name="Cheng C.K."/>
            <person name="Deng J."/>
            <person name="Dietrich F.S."/>
            <person name="Fargo D.C."/>
            <person name="Farman M.L."/>
            <person name="Gathman A.C."/>
            <person name="Goldberg J."/>
            <person name="Guigo R."/>
            <person name="Hoegger P.J."/>
            <person name="Hooker J.B."/>
            <person name="Huggins A."/>
            <person name="James T.Y."/>
            <person name="Kamada T."/>
            <person name="Kilaru S."/>
            <person name="Kodira C."/>
            <person name="Kues U."/>
            <person name="Kupfer D."/>
            <person name="Kwan H.S."/>
            <person name="Lomsadze A."/>
            <person name="Li W."/>
            <person name="Lilly W.W."/>
            <person name="Ma L.J."/>
            <person name="Mackey A.J."/>
            <person name="Manning G."/>
            <person name="Martin F."/>
            <person name="Muraguchi H."/>
            <person name="Natvig D.O."/>
            <person name="Palmerini H."/>
            <person name="Ramesh M.A."/>
            <person name="Rehmeyer C.J."/>
            <person name="Roe B.A."/>
            <person name="Shenoy N."/>
            <person name="Stanke M."/>
            <person name="Ter-Hovhannisyan V."/>
            <person name="Tunlid A."/>
            <person name="Velagapudi R."/>
            <person name="Vision T.J."/>
            <person name="Zeng Q."/>
            <person name="Zolan M.E."/>
            <person name="Pukkila P.J."/>
        </authorList>
    </citation>
    <scope>NUCLEOTIDE SEQUENCE [LARGE SCALE GENOMIC DNA]</scope>
    <source>
        <strain evidence="3">Okayama-7 / 130 / ATCC MYA-4618 / FGSC 9003</strain>
    </source>
</reference>
<dbReference type="VEuPathDB" id="FungiDB:CC1G_02373"/>
<evidence type="ECO:0000256" key="1">
    <source>
        <dbReference type="SAM" id="MobiDB-lite"/>
    </source>
</evidence>
<dbReference type="RefSeq" id="XP_001830922.1">
    <property type="nucleotide sequence ID" value="XM_001830870.1"/>
</dbReference>
<feature type="region of interest" description="Disordered" evidence="1">
    <location>
        <begin position="478"/>
        <end position="500"/>
    </location>
</feature>
<name>A8N7W6_COPC7</name>
<dbReference type="KEGG" id="cci:CC1G_02373"/>
<dbReference type="Proteomes" id="UP000001861">
    <property type="component" value="Unassembled WGS sequence"/>
</dbReference>
<accession>A8N7W6</accession>
<protein>
    <recommendedName>
        <fullName evidence="4">F-box domain-containing protein</fullName>
    </recommendedName>
</protein>